<gene>
    <name evidence="2" type="ORF">g.81426</name>
</gene>
<dbReference type="AlphaFoldDB" id="A0A1D2A339"/>
<dbReference type="EMBL" id="GDKF01005015">
    <property type="protein sequence ID" value="JAT73607.1"/>
    <property type="molecule type" value="Transcribed_RNA"/>
</dbReference>
<evidence type="ECO:0000256" key="1">
    <source>
        <dbReference type="SAM" id="Phobius"/>
    </source>
</evidence>
<feature type="transmembrane region" description="Helical" evidence="1">
    <location>
        <begin position="108"/>
        <end position="135"/>
    </location>
</feature>
<reference evidence="2" key="1">
    <citation type="submission" date="2015-08" db="EMBL/GenBank/DDBJ databases">
        <authorList>
            <person name="Babu N.S."/>
            <person name="Beckwith C.J."/>
            <person name="Beseler K.G."/>
            <person name="Brison A."/>
            <person name="Carone J.V."/>
            <person name="Caskin T.P."/>
            <person name="Diamond M."/>
            <person name="Durham M.E."/>
            <person name="Foxe J.M."/>
            <person name="Go M."/>
            <person name="Henderson B.A."/>
            <person name="Jones I.B."/>
            <person name="McGettigan J.A."/>
            <person name="Micheletti S.J."/>
            <person name="Nasrallah M.E."/>
            <person name="Ortiz D."/>
            <person name="Piller C.R."/>
            <person name="Privatt S.R."/>
            <person name="Schneider S.L."/>
            <person name="Sharp S."/>
            <person name="Smith T.C."/>
            <person name="Stanton J.D."/>
            <person name="Ullery H.E."/>
            <person name="Wilson R.J."/>
            <person name="Serrano M.G."/>
            <person name="Buck G."/>
            <person name="Lee V."/>
            <person name="Wang Y."/>
            <person name="Carvalho R."/>
            <person name="Voegtly L."/>
            <person name="Shi R."/>
            <person name="Duckworth R."/>
            <person name="Johnson A."/>
            <person name="Loviza R."/>
            <person name="Walstead R."/>
            <person name="Shah Z."/>
            <person name="Kiflezghi M."/>
            <person name="Wade K."/>
            <person name="Ball S.L."/>
            <person name="Bradley K.W."/>
            <person name="Asai D.J."/>
            <person name="Bowman C.A."/>
            <person name="Russell D.A."/>
            <person name="Pope W.H."/>
            <person name="Jacobs-Sera D."/>
            <person name="Hendrix R.W."/>
            <person name="Hatfull G.F."/>
        </authorList>
    </citation>
    <scope>NUCLEOTIDE SEQUENCE</scope>
</reference>
<dbReference type="PANTHER" id="PTHR33825">
    <property type="entry name" value="CHITINASE-LIKE PROTEIN"/>
    <property type="match status" value="1"/>
</dbReference>
<keyword evidence="1" id="KW-0472">Membrane</keyword>
<feature type="transmembrane region" description="Helical" evidence="1">
    <location>
        <begin position="79"/>
        <end position="102"/>
    </location>
</feature>
<dbReference type="PANTHER" id="PTHR33825:SF5">
    <property type="entry name" value="TRANSMEMBRANE PROTEIN"/>
    <property type="match status" value="1"/>
</dbReference>
<proteinExistence type="predicted"/>
<name>A0A1D2A339_AUXPR</name>
<protein>
    <submittedName>
        <fullName evidence="2">Uncharacterized protein</fullName>
    </submittedName>
</protein>
<organism evidence="2">
    <name type="scientific">Auxenochlorella protothecoides</name>
    <name type="common">Green microalga</name>
    <name type="synonym">Chlorella protothecoides</name>
    <dbReference type="NCBI Taxonomy" id="3075"/>
    <lineage>
        <taxon>Eukaryota</taxon>
        <taxon>Viridiplantae</taxon>
        <taxon>Chlorophyta</taxon>
        <taxon>core chlorophytes</taxon>
        <taxon>Trebouxiophyceae</taxon>
        <taxon>Chlorellales</taxon>
        <taxon>Chlorellaceae</taxon>
        <taxon>Auxenochlorella</taxon>
    </lineage>
</organism>
<accession>A0A1D2A339</accession>
<keyword evidence="1" id="KW-0812">Transmembrane</keyword>
<keyword evidence="1" id="KW-1133">Transmembrane helix</keyword>
<evidence type="ECO:0000313" key="2">
    <source>
        <dbReference type="EMBL" id="JAT73607.1"/>
    </source>
</evidence>
<sequence length="294" mass="29739">MAASGASLRSPGTQGDHFRALRRTPSGLSICCRQPSRRGVVIVTQSVPRQLHGAQAEHACVGFTLAACLRQRRSCSTGAAAAAGISSAITTTAVPALLASWRADPCRLLLSIAASLVGIAVSAALIAAIPAILALSQTARAATALLVTMRTELPETAGAMRLAGLEVADCLQEMTGLSQDLGDGLRASARAVTAAEHGVRQGVESATSTLTDVVLPAVRRAAPAVQDTVQAALSERAELPSTLEALRASVAQLTVASRNARTGLSVVSAVGAVRAASETLAAVAGTARRQNGAA</sequence>